<dbReference type="InterPro" id="IPR001667">
    <property type="entry name" value="DDH_dom"/>
</dbReference>
<organism evidence="3 4">
    <name type="scientific">Candidatus Berkelbacteria bacterium CG10_big_fil_rev_8_21_14_0_10_43_13</name>
    <dbReference type="NCBI Taxonomy" id="1974514"/>
    <lineage>
        <taxon>Bacteria</taxon>
        <taxon>Candidatus Berkelbacteria</taxon>
    </lineage>
</organism>
<comment type="caution">
    <text evidence="3">The sequence shown here is derived from an EMBL/GenBank/DDBJ whole genome shotgun (WGS) entry which is preliminary data.</text>
</comment>
<dbReference type="Gene3D" id="3.10.310.30">
    <property type="match status" value="1"/>
</dbReference>
<proteinExistence type="predicted"/>
<name>A0A2H0W6T2_9BACT</name>
<feature type="domain" description="DDH" evidence="1">
    <location>
        <begin position="17"/>
        <end position="174"/>
    </location>
</feature>
<reference evidence="4" key="1">
    <citation type="submission" date="2017-09" db="EMBL/GenBank/DDBJ databases">
        <title>Depth-based differentiation of microbial function through sediment-hosted aquifers and enrichment of novel symbionts in the deep terrestrial subsurface.</title>
        <authorList>
            <person name="Probst A.J."/>
            <person name="Ladd B."/>
            <person name="Jarett J.K."/>
            <person name="Geller-Mcgrath D.E."/>
            <person name="Sieber C.M.K."/>
            <person name="Emerson J.B."/>
            <person name="Anantharaman K."/>
            <person name="Thomas B.C."/>
            <person name="Malmstrom R."/>
            <person name="Stieglmeier M."/>
            <person name="Klingl A."/>
            <person name="Woyke T."/>
            <person name="Ryan C.M."/>
            <person name="Banfield J.F."/>
        </authorList>
    </citation>
    <scope>NUCLEOTIDE SEQUENCE [LARGE SCALE GENOMIC DNA]</scope>
</reference>
<dbReference type="InterPro" id="IPR038763">
    <property type="entry name" value="DHH_sf"/>
</dbReference>
<dbReference type="InterPro" id="IPR051319">
    <property type="entry name" value="Oligoribo/pAp-PDE_c-di-AMP_PDE"/>
</dbReference>
<accession>A0A2H0W6T2</accession>
<evidence type="ECO:0000259" key="1">
    <source>
        <dbReference type="Pfam" id="PF01368"/>
    </source>
</evidence>
<dbReference type="Proteomes" id="UP000231382">
    <property type="component" value="Unassembled WGS sequence"/>
</dbReference>
<dbReference type="PANTHER" id="PTHR47618">
    <property type="entry name" value="BIFUNCTIONAL OLIGORIBONUCLEASE AND PAP PHOSPHATASE NRNA"/>
    <property type="match status" value="1"/>
</dbReference>
<dbReference type="EMBL" id="PEZW01000011">
    <property type="protein sequence ID" value="PIS07781.1"/>
    <property type="molecule type" value="Genomic_DNA"/>
</dbReference>
<dbReference type="PANTHER" id="PTHR47618:SF1">
    <property type="entry name" value="BIFUNCTIONAL OLIGORIBONUCLEASE AND PAP PHOSPHATASE NRNA"/>
    <property type="match status" value="1"/>
</dbReference>
<dbReference type="InterPro" id="IPR003156">
    <property type="entry name" value="DHHA1_dom"/>
</dbReference>
<gene>
    <name evidence="3" type="ORF">COT78_01615</name>
</gene>
<evidence type="ECO:0000313" key="4">
    <source>
        <dbReference type="Proteomes" id="UP000231382"/>
    </source>
</evidence>
<sequence>MNYNKLKSILEECQEFVLVCHVDPDGDAIGSLSAMAEILESLGKKVYRVCKNTVPTVFSFLIETDLVQNDWPTDLPVIDSEVAQTRGAGGWAIILLDNGDFRRTGFPDEITKARNSAIPIINIDHHPKNDLWRIAKINCVDDTASSTGEMLYRIFAEFEWTITNSIATALLAGVFYDTGSFQHQNTTPKVLEMTGDLLRHGAKLKLITQKMVNDRSISLFKLWGIALSRLTVNDKYNISYSIITRNDLIQTEATEVEILGLVNLLNTNAESRLTLLLYESENGKIKGSLRTENNDLNMSKFAASLNGGGHKKAAGFSIQGLIKHDGKNWKIE</sequence>
<feature type="domain" description="DHHA1" evidence="2">
    <location>
        <begin position="250"/>
        <end position="319"/>
    </location>
</feature>
<evidence type="ECO:0000313" key="3">
    <source>
        <dbReference type="EMBL" id="PIS07781.1"/>
    </source>
</evidence>
<dbReference type="Pfam" id="PF01368">
    <property type="entry name" value="DHH"/>
    <property type="match status" value="1"/>
</dbReference>
<dbReference type="GO" id="GO:0003676">
    <property type="term" value="F:nucleic acid binding"/>
    <property type="evidence" value="ECO:0007669"/>
    <property type="project" value="InterPro"/>
</dbReference>
<evidence type="ECO:0000259" key="2">
    <source>
        <dbReference type="Pfam" id="PF02272"/>
    </source>
</evidence>
<protein>
    <recommendedName>
        <fullName evidence="5">DDH domain-containing protein</fullName>
    </recommendedName>
</protein>
<dbReference type="AlphaFoldDB" id="A0A2H0W6T2"/>
<dbReference type="SUPFAM" id="SSF64182">
    <property type="entry name" value="DHH phosphoesterases"/>
    <property type="match status" value="1"/>
</dbReference>
<dbReference type="Pfam" id="PF02272">
    <property type="entry name" value="DHHA1"/>
    <property type="match status" value="1"/>
</dbReference>
<dbReference type="Gene3D" id="3.90.1640.10">
    <property type="entry name" value="inorganic pyrophosphatase (n-terminal core)"/>
    <property type="match status" value="1"/>
</dbReference>
<evidence type="ECO:0008006" key="5">
    <source>
        <dbReference type="Google" id="ProtNLM"/>
    </source>
</evidence>